<reference evidence="2" key="1">
    <citation type="journal article" date="2019" name="MBio">
        <title>Virus Genomes from Deep Sea Sediments Expand the Ocean Megavirome and Support Independent Origins of Viral Gigantism.</title>
        <authorList>
            <person name="Backstrom D."/>
            <person name="Yutin N."/>
            <person name="Jorgensen S.L."/>
            <person name="Dharamshi J."/>
            <person name="Homa F."/>
            <person name="Zaremba-Niedwiedzka K."/>
            <person name="Spang A."/>
            <person name="Wolf Y.I."/>
            <person name="Koonin E.V."/>
            <person name="Ettema T.J."/>
        </authorList>
    </citation>
    <scope>NUCLEOTIDE SEQUENCE</scope>
</reference>
<keyword evidence="2" id="KW-0547">Nucleotide-binding</keyword>
<dbReference type="EMBL" id="MK500590">
    <property type="protein sequence ID" value="QBK93115.1"/>
    <property type="molecule type" value="Genomic_DNA"/>
</dbReference>
<dbReference type="PANTHER" id="PTHR47396:SF1">
    <property type="entry name" value="ATP-DEPENDENT HELICASE IRC3-RELATED"/>
    <property type="match status" value="1"/>
</dbReference>
<sequence length="439" mass="50509">MSYHIKTTKESIYSLKRLLKIKSTSNKYNSSKVVYFYRVIGNVYIVPFAFGRKFSRVLPFKIENVDHLRFTGKLRIQQISMVNEAIEFLDKSNSVLLALRPGQGKTVISINLVTRYLRKGFKALVLVKSRTLQSQWLKSINMFSNAKSIMVPAPSCTKKDEQEYLSNVDSSDILVCMYTRIKRLSSKTILSIDILIIDEADEFCTKDKVNSLLTTKPSYVICATATPEREDGMHRMLRCMCGYNDVKRSNDDPNLTVTKVNMPFEPDIEINKKGDLMWTTMTNSLLRNDERNAMIVDLTIDCVEEKDKVLILTDRIYHPEVLENMIKEKNNTITIATMFGDKESYIDSQVLIATKHKLGRAFDVSTFATDYDGVKIDTLIMAITVKSSTSLIQSVGRVQRANFSNMYFLVDNHSCYRKHWILCRDLYKERKATIREITL</sequence>
<evidence type="ECO:0000259" key="1">
    <source>
        <dbReference type="PROSITE" id="PS51192"/>
    </source>
</evidence>
<dbReference type="GO" id="GO:0004386">
    <property type="term" value="F:helicase activity"/>
    <property type="evidence" value="ECO:0007669"/>
    <property type="project" value="UniProtKB-KW"/>
</dbReference>
<dbReference type="SUPFAM" id="SSF52540">
    <property type="entry name" value="P-loop containing nucleoside triphosphate hydrolases"/>
    <property type="match status" value="2"/>
</dbReference>
<dbReference type="GO" id="GO:0005524">
    <property type="term" value="F:ATP binding"/>
    <property type="evidence" value="ECO:0007669"/>
    <property type="project" value="InterPro"/>
</dbReference>
<dbReference type="Pfam" id="PF04851">
    <property type="entry name" value="ResIII"/>
    <property type="match status" value="1"/>
</dbReference>
<dbReference type="InterPro" id="IPR014001">
    <property type="entry name" value="Helicase_ATP-bd"/>
</dbReference>
<dbReference type="PROSITE" id="PS51192">
    <property type="entry name" value="HELICASE_ATP_BIND_1"/>
    <property type="match status" value="1"/>
</dbReference>
<dbReference type="InterPro" id="IPR050742">
    <property type="entry name" value="Helicase_Restrict-Modif_Enz"/>
</dbReference>
<accession>A0A481ZCA7</accession>
<dbReference type="SMART" id="SM00487">
    <property type="entry name" value="DEXDc"/>
    <property type="match status" value="1"/>
</dbReference>
<dbReference type="InterPro" id="IPR006935">
    <property type="entry name" value="Helicase/UvrB_N"/>
</dbReference>
<dbReference type="InterPro" id="IPR027417">
    <property type="entry name" value="P-loop_NTPase"/>
</dbReference>
<organism evidence="2">
    <name type="scientific">Pithovirus LCPAC403</name>
    <dbReference type="NCBI Taxonomy" id="2506596"/>
    <lineage>
        <taxon>Viruses</taxon>
        <taxon>Pithoviruses</taxon>
    </lineage>
</organism>
<evidence type="ECO:0000313" key="2">
    <source>
        <dbReference type="EMBL" id="QBK93115.1"/>
    </source>
</evidence>
<gene>
    <name evidence="2" type="ORF">LCPAC403_02490</name>
</gene>
<keyword evidence="2" id="KW-0347">Helicase</keyword>
<dbReference type="GO" id="GO:0016787">
    <property type="term" value="F:hydrolase activity"/>
    <property type="evidence" value="ECO:0007669"/>
    <property type="project" value="InterPro"/>
</dbReference>
<dbReference type="PANTHER" id="PTHR47396">
    <property type="entry name" value="TYPE I RESTRICTION ENZYME ECOKI R PROTEIN"/>
    <property type="match status" value="1"/>
</dbReference>
<keyword evidence="2" id="KW-0067">ATP-binding</keyword>
<feature type="domain" description="Helicase ATP-binding" evidence="1">
    <location>
        <begin position="86"/>
        <end position="231"/>
    </location>
</feature>
<name>A0A481ZCA7_9VIRU</name>
<protein>
    <submittedName>
        <fullName evidence="2">A18-like helicase</fullName>
    </submittedName>
</protein>
<dbReference type="Gene3D" id="3.40.50.300">
    <property type="entry name" value="P-loop containing nucleotide triphosphate hydrolases"/>
    <property type="match status" value="2"/>
</dbReference>
<proteinExistence type="predicted"/>
<keyword evidence="2" id="KW-0378">Hydrolase</keyword>
<dbReference type="GO" id="GO:0003677">
    <property type="term" value="F:DNA binding"/>
    <property type="evidence" value="ECO:0007669"/>
    <property type="project" value="InterPro"/>
</dbReference>
<dbReference type="CDD" id="cd18785">
    <property type="entry name" value="SF2_C"/>
    <property type="match status" value="1"/>
</dbReference>